<evidence type="ECO:0000313" key="2">
    <source>
        <dbReference type="Proteomes" id="UP000561045"/>
    </source>
</evidence>
<comment type="caution">
    <text evidence="1">The sequence shown here is derived from an EMBL/GenBank/DDBJ whole genome shotgun (WGS) entry which is preliminary data.</text>
</comment>
<reference evidence="1 2" key="1">
    <citation type="submission" date="2020-08" db="EMBL/GenBank/DDBJ databases">
        <title>Genomic Encyclopedia of Type Strains, Phase IV (KMG-IV): sequencing the most valuable type-strain genomes for metagenomic binning, comparative biology and taxonomic classification.</title>
        <authorList>
            <person name="Goeker M."/>
        </authorList>
    </citation>
    <scope>NUCLEOTIDE SEQUENCE [LARGE SCALE GENOMIC DNA]</scope>
    <source>
        <strain evidence="1 2">DSM 106739</strain>
    </source>
</reference>
<dbReference type="EMBL" id="JACIET010000001">
    <property type="protein sequence ID" value="MBB4011694.1"/>
    <property type="molecule type" value="Genomic_DNA"/>
</dbReference>
<name>A0A840BHG3_9RHOO</name>
<dbReference type="AlphaFoldDB" id="A0A840BHG3"/>
<keyword evidence="2" id="KW-1185">Reference proteome</keyword>
<protein>
    <submittedName>
        <fullName evidence="1">Uncharacterized protein</fullName>
    </submittedName>
</protein>
<accession>A0A840BHG3</accession>
<evidence type="ECO:0000313" key="1">
    <source>
        <dbReference type="EMBL" id="MBB4011694.1"/>
    </source>
</evidence>
<organism evidence="1 2">
    <name type="scientific">Niveibacterium umoris</name>
    <dbReference type="NCBI Taxonomy" id="1193620"/>
    <lineage>
        <taxon>Bacteria</taxon>
        <taxon>Pseudomonadati</taxon>
        <taxon>Pseudomonadota</taxon>
        <taxon>Betaproteobacteria</taxon>
        <taxon>Rhodocyclales</taxon>
        <taxon>Rhodocyclaceae</taxon>
        <taxon>Niveibacterium</taxon>
    </lineage>
</organism>
<sequence length="30" mass="3436">MDLFFILVTVAFFAATGALCALFDRIRRRT</sequence>
<proteinExistence type="predicted"/>
<dbReference type="Proteomes" id="UP000561045">
    <property type="component" value="Unassembled WGS sequence"/>
</dbReference>
<gene>
    <name evidence="1" type="ORF">GGR36_001002</name>
</gene>